<dbReference type="Gene3D" id="1.25.10.10">
    <property type="entry name" value="Leucine-rich Repeat Variant"/>
    <property type="match status" value="1"/>
</dbReference>
<reference evidence="6" key="1">
    <citation type="submission" date="2019-11" db="EMBL/GenBank/DDBJ databases">
        <authorList>
            <person name="Liu Y."/>
            <person name="Hou J."/>
            <person name="Li T.-Q."/>
            <person name="Guan C.-H."/>
            <person name="Wu X."/>
            <person name="Wu H.-Z."/>
            <person name="Ling F."/>
            <person name="Zhang R."/>
            <person name="Shi X.-G."/>
            <person name="Ren J.-P."/>
            <person name="Chen E.-F."/>
            <person name="Sun J.-M."/>
        </authorList>
    </citation>
    <scope>NUCLEOTIDE SEQUENCE</scope>
    <source>
        <strain evidence="6">Adult_tree_wgs_1</strain>
        <tissue evidence="6">Leaves</tissue>
    </source>
</reference>
<dbReference type="SUPFAM" id="SSF48371">
    <property type="entry name" value="ARM repeat"/>
    <property type="match status" value="1"/>
</dbReference>
<dbReference type="PANTHER" id="PTHR12537:SF187">
    <property type="entry name" value="OS04G0276200 PROTEIN"/>
    <property type="match status" value="1"/>
</dbReference>
<dbReference type="PROSITE" id="PS50303">
    <property type="entry name" value="PUM_HD"/>
    <property type="match status" value="1"/>
</dbReference>
<gene>
    <name evidence="6" type="ORF">RHSIM_Rhsim07G0145800</name>
</gene>
<evidence type="ECO:0000313" key="7">
    <source>
        <dbReference type="Proteomes" id="UP000626092"/>
    </source>
</evidence>
<dbReference type="GO" id="GO:0005737">
    <property type="term" value="C:cytoplasm"/>
    <property type="evidence" value="ECO:0007669"/>
    <property type="project" value="TreeGrafter"/>
</dbReference>
<dbReference type="InterPro" id="IPR033133">
    <property type="entry name" value="PUM-HD"/>
</dbReference>
<dbReference type="GO" id="GO:0006417">
    <property type="term" value="P:regulation of translation"/>
    <property type="evidence" value="ECO:0007669"/>
    <property type="project" value="UniProtKB-KW"/>
</dbReference>
<dbReference type="EMBL" id="WJXA01000007">
    <property type="protein sequence ID" value="KAF7139630.1"/>
    <property type="molecule type" value="Genomic_DNA"/>
</dbReference>
<evidence type="ECO:0000313" key="6">
    <source>
        <dbReference type="EMBL" id="KAF7139630.1"/>
    </source>
</evidence>
<dbReference type="Pfam" id="PF00076">
    <property type="entry name" value="RRM_1"/>
    <property type="match status" value="1"/>
</dbReference>
<keyword evidence="3" id="KW-0694">RNA-binding</keyword>
<sequence length="323" mass="35991">MRSNAPLRLFKVVLRGSVARVETIKGTGAPTLGFTSGGATGRRSRWAAGDSSTVRRSCFDVQSADTIEGKYTVHSFKGYTKVDAGGNHYFFCRFEYNSSTGAFNLDRLPCDQLTGHVLTLSLQMYGCRVIQKNGNHVIQKCIKCIPVKAIQFIISVFCDQVVTLSTHPYVCHVIQRILEHCSAPKTQRIVMHEVLQSVCMLAQDQYGNYDVQVPIPLLASFPVEAALAKKVSLADIGIMGGLSDGSDEKDKGPQLHFTWVELWVQGLVRLVRDKETNEPRGYALIKSMHTRDMKAAYKQVDGKKLDNRKVLVDVERGRPIPNW</sequence>
<organism evidence="6 7">
    <name type="scientific">Rhododendron simsii</name>
    <name type="common">Sims's rhododendron</name>
    <dbReference type="NCBI Taxonomy" id="118357"/>
    <lineage>
        <taxon>Eukaryota</taxon>
        <taxon>Viridiplantae</taxon>
        <taxon>Streptophyta</taxon>
        <taxon>Embryophyta</taxon>
        <taxon>Tracheophyta</taxon>
        <taxon>Spermatophyta</taxon>
        <taxon>Magnoliopsida</taxon>
        <taxon>eudicotyledons</taxon>
        <taxon>Gunneridae</taxon>
        <taxon>Pentapetalae</taxon>
        <taxon>asterids</taxon>
        <taxon>Ericales</taxon>
        <taxon>Ericaceae</taxon>
        <taxon>Ericoideae</taxon>
        <taxon>Rhodoreae</taxon>
        <taxon>Rhododendron</taxon>
    </lineage>
</organism>
<evidence type="ECO:0000256" key="2">
    <source>
        <dbReference type="ARBA" id="ARBA00022845"/>
    </source>
</evidence>
<evidence type="ECO:0000256" key="1">
    <source>
        <dbReference type="ARBA" id="ARBA00022737"/>
    </source>
</evidence>
<evidence type="ECO:0000259" key="5">
    <source>
        <dbReference type="PROSITE" id="PS50303"/>
    </source>
</evidence>
<dbReference type="AlphaFoldDB" id="A0A834GS70"/>
<dbReference type="GO" id="GO:0003729">
    <property type="term" value="F:mRNA binding"/>
    <property type="evidence" value="ECO:0007669"/>
    <property type="project" value="TreeGrafter"/>
</dbReference>
<dbReference type="InterPro" id="IPR012677">
    <property type="entry name" value="Nucleotide-bd_a/b_plait_sf"/>
</dbReference>
<dbReference type="InterPro" id="IPR000504">
    <property type="entry name" value="RRM_dom"/>
</dbReference>
<name>A0A834GS70_RHOSS</name>
<dbReference type="Proteomes" id="UP000626092">
    <property type="component" value="Unassembled WGS sequence"/>
</dbReference>
<dbReference type="InterPro" id="IPR011989">
    <property type="entry name" value="ARM-like"/>
</dbReference>
<keyword evidence="1" id="KW-0677">Repeat</keyword>
<feature type="repeat" description="Pumilio" evidence="4">
    <location>
        <begin position="155"/>
        <end position="191"/>
    </location>
</feature>
<dbReference type="InterPro" id="IPR016024">
    <property type="entry name" value="ARM-type_fold"/>
</dbReference>
<dbReference type="Gene3D" id="3.30.70.330">
    <property type="match status" value="1"/>
</dbReference>
<dbReference type="SUPFAM" id="SSF54928">
    <property type="entry name" value="RNA-binding domain, RBD"/>
    <property type="match status" value="1"/>
</dbReference>
<comment type="caution">
    <text evidence="6">The sequence shown here is derived from an EMBL/GenBank/DDBJ whole genome shotgun (WGS) entry which is preliminary data.</text>
</comment>
<dbReference type="InterPro" id="IPR035979">
    <property type="entry name" value="RBD_domain_sf"/>
</dbReference>
<keyword evidence="7" id="KW-1185">Reference proteome</keyword>
<dbReference type="SMART" id="SM00025">
    <property type="entry name" value="Pumilio"/>
    <property type="match status" value="2"/>
</dbReference>
<dbReference type="PANTHER" id="PTHR12537">
    <property type="entry name" value="RNA BINDING PROTEIN PUMILIO-RELATED"/>
    <property type="match status" value="1"/>
</dbReference>
<dbReference type="Pfam" id="PF00806">
    <property type="entry name" value="PUF"/>
    <property type="match status" value="3"/>
</dbReference>
<keyword evidence="2" id="KW-0810">Translation regulation</keyword>
<feature type="domain" description="PUM-HD" evidence="5">
    <location>
        <begin position="1"/>
        <end position="323"/>
    </location>
</feature>
<protein>
    <recommendedName>
        <fullName evidence="5">PUM-HD domain-containing protein</fullName>
    </recommendedName>
</protein>
<evidence type="ECO:0000256" key="3">
    <source>
        <dbReference type="ARBA" id="ARBA00022884"/>
    </source>
</evidence>
<dbReference type="InterPro" id="IPR001313">
    <property type="entry name" value="Pumilio_RNA-bd_rpt"/>
</dbReference>
<accession>A0A834GS70</accession>
<proteinExistence type="predicted"/>
<dbReference type="PROSITE" id="PS50302">
    <property type="entry name" value="PUM"/>
    <property type="match status" value="1"/>
</dbReference>
<evidence type="ECO:0000256" key="4">
    <source>
        <dbReference type="PROSITE-ProRule" id="PRU00317"/>
    </source>
</evidence>
<dbReference type="OrthoDB" id="668540at2759"/>